<dbReference type="Proteomes" id="UP000289152">
    <property type="component" value="Unassembled WGS sequence"/>
</dbReference>
<gene>
    <name evidence="2" type="ORF">M231_02419</name>
</gene>
<evidence type="ECO:0000313" key="3">
    <source>
        <dbReference type="Proteomes" id="UP000289152"/>
    </source>
</evidence>
<feature type="region of interest" description="Disordered" evidence="1">
    <location>
        <begin position="1"/>
        <end position="50"/>
    </location>
</feature>
<feature type="compositionally biased region" description="Basic residues" evidence="1">
    <location>
        <begin position="286"/>
        <end position="295"/>
    </location>
</feature>
<dbReference type="VEuPathDB" id="FungiDB:TREMEDRAFT_58629"/>
<dbReference type="InParanoid" id="A0A4Q1BQT2"/>
<feature type="compositionally biased region" description="Polar residues" evidence="1">
    <location>
        <begin position="28"/>
        <end position="41"/>
    </location>
</feature>
<comment type="caution">
    <text evidence="2">The sequence shown here is derived from an EMBL/GenBank/DDBJ whole genome shotgun (WGS) entry which is preliminary data.</text>
</comment>
<organism evidence="2 3">
    <name type="scientific">Tremella mesenterica</name>
    <name type="common">Jelly fungus</name>
    <dbReference type="NCBI Taxonomy" id="5217"/>
    <lineage>
        <taxon>Eukaryota</taxon>
        <taxon>Fungi</taxon>
        <taxon>Dikarya</taxon>
        <taxon>Basidiomycota</taxon>
        <taxon>Agaricomycotina</taxon>
        <taxon>Tremellomycetes</taxon>
        <taxon>Tremellales</taxon>
        <taxon>Tremellaceae</taxon>
        <taxon>Tremella</taxon>
    </lineage>
</organism>
<feature type="compositionally biased region" description="Low complexity" evidence="1">
    <location>
        <begin position="223"/>
        <end position="244"/>
    </location>
</feature>
<sequence>MKSKKRCRSPSAHDEVTPPSAKRVKETPWSSTGLAGLSPSTPHEPGSACKASLREQERLWQLFSNERERWEVASIDESCDRSVKLSHTGERNGRVYDRSNLIIAAPVVLLARLGPARSVPPTPLGASLLDLLLLPGPRTLRPPLSVAVSPQCKTGTILCAPLRRTSPLPALLCRHPPRVPRLPFLRLGRLVSLPLLRQVPSRHTPRRASSAALRPSTLAAGPSRLSVVPSAASAASSRPTPVSTQEDSPLSLPPALGTRSRQPSVPPATGLSTPAPPVQTPPSKSPKGKGKKKAVQFKPAVVDNESTQLPGEIPPSLNHPTIAIDPRI</sequence>
<feature type="region of interest" description="Disordered" evidence="1">
    <location>
        <begin position="223"/>
        <end position="328"/>
    </location>
</feature>
<dbReference type="EMBL" id="SDIL01000020">
    <property type="protein sequence ID" value="RXK40305.1"/>
    <property type="molecule type" value="Genomic_DNA"/>
</dbReference>
<protein>
    <submittedName>
        <fullName evidence="2">Uncharacterized protein</fullName>
    </submittedName>
</protein>
<name>A0A4Q1BQT2_TREME</name>
<proteinExistence type="predicted"/>
<dbReference type="AlphaFoldDB" id="A0A4Q1BQT2"/>
<keyword evidence="3" id="KW-1185">Reference proteome</keyword>
<reference evidence="2 3" key="1">
    <citation type="submission" date="2016-06" db="EMBL/GenBank/DDBJ databases">
        <title>Evolution of pathogenesis and genome organization in the Tremellales.</title>
        <authorList>
            <person name="Cuomo C."/>
            <person name="Litvintseva A."/>
            <person name="Heitman J."/>
            <person name="Chen Y."/>
            <person name="Sun S."/>
            <person name="Springer D."/>
            <person name="Dromer F."/>
            <person name="Young S."/>
            <person name="Zeng Q."/>
            <person name="Chapman S."/>
            <person name="Gujja S."/>
            <person name="Saif S."/>
            <person name="Birren B."/>
        </authorList>
    </citation>
    <scope>NUCLEOTIDE SEQUENCE [LARGE SCALE GENOMIC DNA]</scope>
    <source>
        <strain evidence="2 3">ATCC 28783</strain>
    </source>
</reference>
<evidence type="ECO:0000256" key="1">
    <source>
        <dbReference type="SAM" id="MobiDB-lite"/>
    </source>
</evidence>
<accession>A0A4Q1BQT2</accession>
<evidence type="ECO:0000313" key="2">
    <source>
        <dbReference type="EMBL" id="RXK40305.1"/>
    </source>
</evidence>
<feature type="compositionally biased region" description="Pro residues" evidence="1">
    <location>
        <begin position="274"/>
        <end position="284"/>
    </location>
</feature>